<evidence type="ECO:0000313" key="3">
    <source>
        <dbReference type="Proteomes" id="UP001206692"/>
    </source>
</evidence>
<dbReference type="Gene3D" id="3.40.605.10">
    <property type="entry name" value="Aldehyde Dehydrogenase, Chain A, domain 1"/>
    <property type="match status" value="1"/>
</dbReference>
<dbReference type="InterPro" id="IPR016161">
    <property type="entry name" value="Ald_DH/histidinol_DH"/>
</dbReference>
<reference evidence="2 3" key="1">
    <citation type="submission" date="2022-06" db="EMBL/GenBank/DDBJ databases">
        <title>Isolation of gut microbiota from human fecal samples.</title>
        <authorList>
            <person name="Pamer E.G."/>
            <person name="Barat B."/>
            <person name="Waligurski E."/>
            <person name="Medina S."/>
            <person name="Paddock L."/>
            <person name="Mostad J."/>
        </authorList>
    </citation>
    <scope>NUCLEOTIDE SEQUENCE [LARGE SCALE GENOMIC DNA]</scope>
    <source>
        <strain evidence="2 3">DFI.1.1</strain>
    </source>
</reference>
<feature type="non-terminal residue" evidence="2">
    <location>
        <position position="70"/>
    </location>
</feature>
<comment type="caution">
    <text evidence="2">The sequence shown here is derived from an EMBL/GenBank/DDBJ whole genome shotgun (WGS) entry which is preliminary data.</text>
</comment>
<sequence>VIKNTAAARYTPGIEDFRTDARTGEHGLVLLEYSPFCVIGAITPTTNPTETIINNSIGMIAVGNTFVFTT</sequence>
<gene>
    <name evidence="2" type="ORF">NE675_12475</name>
</gene>
<dbReference type="InterPro" id="IPR016162">
    <property type="entry name" value="Ald_DH_N"/>
</dbReference>
<name>A0ABT1SVB4_9FIRM</name>
<evidence type="ECO:0000313" key="2">
    <source>
        <dbReference type="EMBL" id="MCQ5343823.1"/>
    </source>
</evidence>
<keyword evidence="1" id="KW-0560">Oxidoreductase</keyword>
<dbReference type="EMBL" id="JANGEW010000325">
    <property type="protein sequence ID" value="MCQ5343823.1"/>
    <property type="molecule type" value="Genomic_DNA"/>
</dbReference>
<dbReference type="Proteomes" id="UP001206692">
    <property type="component" value="Unassembled WGS sequence"/>
</dbReference>
<protein>
    <submittedName>
        <fullName evidence="2">Aldehyde dehydrogenase EutE</fullName>
    </submittedName>
</protein>
<evidence type="ECO:0000256" key="1">
    <source>
        <dbReference type="ARBA" id="ARBA00023002"/>
    </source>
</evidence>
<feature type="non-terminal residue" evidence="2">
    <location>
        <position position="1"/>
    </location>
</feature>
<dbReference type="SUPFAM" id="SSF53720">
    <property type="entry name" value="ALDH-like"/>
    <property type="match status" value="1"/>
</dbReference>
<keyword evidence="3" id="KW-1185">Reference proteome</keyword>
<organism evidence="2 3">
    <name type="scientific">Megasphaera massiliensis</name>
    <dbReference type="NCBI Taxonomy" id="1232428"/>
    <lineage>
        <taxon>Bacteria</taxon>
        <taxon>Bacillati</taxon>
        <taxon>Bacillota</taxon>
        <taxon>Negativicutes</taxon>
        <taxon>Veillonellales</taxon>
        <taxon>Veillonellaceae</taxon>
        <taxon>Megasphaera</taxon>
    </lineage>
</organism>
<accession>A0ABT1SVB4</accession>
<proteinExistence type="predicted"/>